<accession>A0ABD4DR80</accession>
<dbReference type="InterPro" id="IPR010982">
    <property type="entry name" value="Lambda_DNA-bd_dom_sf"/>
</dbReference>
<evidence type="ECO:0000259" key="1">
    <source>
        <dbReference type="PROSITE" id="PS50943"/>
    </source>
</evidence>
<dbReference type="EMBL" id="LNOI01000001">
    <property type="protein sequence ID" value="KUY20850.1"/>
    <property type="molecule type" value="Genomic_DNA"/>
</dbReference>
<dbReference type="AlphaFoldDB" id="A0ABD4DR80"/>
<dbReference type="InterPro" id="IPR001387">
    <property type="entry name" value="Cro/C1-type_HTH"/>
</dbReference>
<protein>
    <recommendedName>
        <fullName evidence="1">HTH cro/C1-type domain-containing protein</fullName>
    </recommendedName>
</protein>
<dbReference type="RefSeq" id="WP_059344487.1">
    <property type="nucleotide sequence ID" value="NZ_FTQX01000009.1"/>
</dbReference>
<sequence length="152" mass="17577">MNKKEKNNQDSYINKYLIDSFNKLGKPQADLVIELGKSQPYVSALVNGKKKVGKEVAKQLHELYGFDEGLILTGEYKKSTDEQFKEQNTFENLPINKQLEILHKENKALKREIDRMSIMMEISFSTLMAHFDIDSPEEKHKENEPKSKSKAN</sequence>
<dbReference type="PROSITE" id="PS50943">
    <property type="entry name" value="HTH_CROC1"/>
    <property type="match status" value="1"/>
</dbReference>
<name>A0ABD4DR80_ELIMR</name>
<evidence type="ECO:0000313" key="2">
    <source>
        <dbReference type="EMBL" id="KUY20850.1"/>
    </source>
</evidence>
<dbReference type="Proteomes" id="UP000064412">
    <property type="component" value="Unassembled WGS sequence"/>
</dbReference>
<dbReference type="SUPFAM" id="SSF47413">
    <property type="entry name" value="lambda repressor-like DNA-binding domains"/>
    <property type="match status" value="1"/>
</dbReference>
<dbReference type="Gene3D" id="1.10.260.40">
    <property type="entry name" value="lambda repressor-like DNA-binding domains"/>
    <property type="match status" value="1"/>
</dbReference>
<reference evidence="2 3" key="1">
    <citation type="submission" date="2015-11" db="EMBL/GenBank/DDBJ databases">
        <authorList>
            <person name="Nicholson A.C."/>
            <person name="Humrighouse B.W."/>
            <person name="Graziano J."/>
            <person name="Lasker B."/>
            <person name="Whitney A.M."/>
            <person name="Mcquiston J.R."/>
        </authorList>
    </citation>
    <scope>NUCLEOTIDE SEQUENCE [LARGE SCALE GENOMIC DNA]</scope>
    <source>
        <strain evidence="2 3">G4071</strain>
    </source>
</reference>
<proteinExistence type="predicted"/>
<feature type="domain" description="HTH cro/C1-type" evidence="1">
    <location>
        <begin position="17"/>
        <end position="71"/>
    </location>
</feature>
<evidence type="ECO:0000313" key="3">
    <source>
        <dbReference type="Proteomes" id="UP000064412"/>
    </source>
</evidence>
<organism evidence="2 3">
    <name type="scientific">Elizabethkingia miricola</name>
    <name type="common">Chryseobacterium miricola</name>
    <dbReference type="NCBI Taxonomy" id="172045"/>
    <lineage>
        <taxon>Bacteria</taxon>
        <taxon>Pseudomonadati</taxon>
        <taxon>Bacteroidota</taxon>
        <taxon>Flavobacteriia</taxon>
        <taxon>Flavobacteriales</taxon>
        <taxon>Weeksellaceae</taxon>
        <taxon>Elizabethkingia</taxon>
    </lineage>
</organism>
<comment type="caution">
    <text evidence="2">The sequence shown here is derived from an EMBL/GenBank/DDBJ whole genome shotgun (WGS) entry which is preliminary data.</text>
</comment>
<gene>
    <name evidence="2" type="ORF">ATB95_08110</name>
</gene>